<dbReference type="Proteomes" id="UP000789739">
    <property type="component" value="Unassembled WGS sequence"/>
</dbReference>
<evidence type="ECO:0000313" key="10">
    <source>
        <dbReference type="EMBL" id="CAG8555291.1"/>
    </source>
</evidence>
<dbReference type="EMBL" id="CAJVPI010000607">
    <property type="protein sequence ID" value="CAG8555291.1"/>
    <property type="molecule type" value="Genomic_DNA"/>
</dbReference>
<sequence>MSSSTTTSNVLLIDLHVKYIQSLDKKRDTLEYWITEHLRLAGVYWGLTALDLMNHVDALDRDDVIAYVKSCQWPNGGFSGHVNHDPHLLYTLYAVQILLIEDAIDAVDVDKIVEYVSDLQDKETGAFKGDEWGEIDTRFSYSALSCLSLLKRLDAIDVPKAVEFIMKCKNFDGGFGSTPGAESHAGQIFCCVGALAIVNSLHLVDGDLLGWWLCERQLKNGGLNGRPQKLEDVCYSWWVLSALSILGKLHWINKEKLFEFVLSAQDTESGGIADRPGDMADVFHTVFGVAGLSLLGYPGLKLVDPVYCLPKHVIQRRGLAERYKV</sequence>
<comment type="function">
    <text evidence="8">Catalyzes the transfer of a geranylgeranyl moiety from geranylgeranyl diphosphate to both cysteines of proteins with the C-terminal sequence -XXCC, -XCXC and -CCXX.</text>
</comment>
<accession>A0A9N9FTL9</accession>
<organism evidence="10 11">
    <name type="scientific">Paraglomus brasilianum</name>
    <dbReference type="NCBI Taxonomy" id="144538"/>
    <lineage>
        <taxon>Eukaryota</taxon>
        <taxon>Fungi</taxon>
        <taxon>Fungi incertae sedis</taxon>
        <taxon>Mucoromycota</taxon>
        <taxon>Glomeromycotina</taxon>
        <taxon>Glomeromycetes</taxon>
        <taxon>Paraglomerales</taxon>
        <taxon>Paraglomeraceae</taxon>
        <taxon>Paraglomus</taxon>
    </lineage>
</organism>
<gene>
    <name evidence="10" type="ORF">PBRASI_LOCUS5304</name>
</gene>
<dbReference type="EC" id="2.5.1.60" evidence="8"/>
<comment type="cofactor">
    <cofactor evidence="8">
        <name>Zn(2+)</name>
        <dbReference type="ChEBI" id="CHEBI:29105"/>
    </cofactor>
    <text evidence="8">Binds 1 zinc ion per subunit.</text>
</comment>
<dbReference type="InterPro" id="IPR045089">
    <property type="entry name" value="PGGT1B-like"/>
</dbReference>
<dbReference type="SUPFAM" id="SSF48239">
    <property type="entry name" value="Terpenoid cyclases/Protein prenyltransferases"/>
    <property type="match status" value="1"/>
</dbReference>
<dbReference type="Gene3D" id="1.50.10.20">
    <property type="match status" value="1"/>
</dbReference>
<dbReference type="InterPro" id="IPR001330">
    <property type="entry name" value="Prenyltrans"/>
</dbReference>
<keyword evidence="4 8" id="KW-0479">Metal-binding</keyword>
<keyword evidence="2 8" id="KW-0637">Prenyltransferase</keyword>
<evidence type="ECO:0000256" key="3">
    <source>
        <dbReference type="ARBA" id="ARBA00022679"/>
    </source>
</evidence>
<dbReference type="InterPro" id="IPR008930">
    <property type="entry name" value="Terpenoid_cyclase/PrenylTrfase"/>
</dbReference>
<dbReference type="Pfam" id="PF00432">
    <property type="entry name" value="Prenyltrans"/>
    <property type="match status" value="1"/>
</dbReference>
<keyword evidence="6 8" id="KW-0862">Zinc</keyword>
<protein>
    <recommendedName>
        <fullName evidence="8">Geranylgeranyl transferase type-2 subunit beta</fullName>
        <ecNumber evidence="8">2.5.1.60</ecNumber>
    </recommendedName>
</protein>
<dbReference type="PANTHER" id="PTHR11774">
    <property type="entry name" value="GERANYLGERANYL TRANSFERASE TYPE BETA SUBUNIT"/>
    <property type="match status" value="1"/>
</dbReference>
<evidence type="ECO:0000256" key="2">
    <source>
        <dbReference type="ARBA" id="ARBA00022602"/>
    </source>
</evidence>
<dbReference type="GO" id="GO:0004663">
    <property type="term" value="F:Rab geranylgeranyltransferase activity"/>
    <property type="evidence" value="ECO:0007669"/>
    <property type="project" value="UniProtKB-UniRule"/>
</dbReference>
<name>A0A9N9FTL9_9GLOM</name>
<comment type="catalytic activity">
    <reaction evidence="7 8">
        <text>geranylgeranyl diphosphate + L-cysteinyl-[protein] = S-geranylgeranyl-L-cysteinyl-[protein] + diphosphate</text>
        <dbReference type="Rhea" id="RHEA:21240"/>
        <dbReference type="Rhea" id="RHEA-COMP:10131"/>
        <dbReference type="Rhea" id="RHEA-COMP:11537"/>
        <dbReference type="ChEBI" id="CHEBI:29950"/>
        <dbReference type="ChEBI" id="CHEBI:33019"/>
        <dbReference type="ChEBI" id="CHEBI:57533"/>
        <dbReference type="ChEBI" id="CHEBI:86021"/>
        <dbReference type="EC" id="2.5.1.60"/>
    </reaction>
</comment>
<evidence type="ECO:0000256" key="5">
    <source>
        <dbReference type="ARBA" id="ARBA00022737"/>
    </source>
</evidence>
<dbReference type="GO" id="GO:0005968">
    <property type="term" value="C:Rab-protein geranylgeranyltransferase complex"/>
    <property type="evidence" value="ECO:0007669"/>
    <property type="project" value="UniProtKB-UniRule"/>
</dbReference>
<dbReference type="AlphaFoldDB" id="A0A9N9FTL9"/>
<dbReference type="PANTHER" id="PTHR11774:SF11">
    <property type="entry name" value="GERANYLGERANYL TRANSFERASE TYPE-2 SUBUNIT BETA"/>
    <property type="match status" value="1"/>
</dbReference>
<evidence type="ECO:0000256" key="4">
    <source>
        <dbReference type="ARBA" id="ARBA00022723"/>
    </source>
</evidence>
<comment type="caution">
    <text evidence="10">The sequence shown here is derived from an EMBL/GenBank/DDBJ whole genome shotgun (WGS) entry which is preliminary data.</text>
</comment>
<keyword evidence="11" id="KW-1185">Reference proteome</keyword>
<evidence type="ECO:0000256" key="8">
    <source>
        <dbReference type="RuleBase" id="RU365076"/>
    </source>
</evidence>
<dbReference type="InterPro" id="IPR026873">
    <property type="entry name" value="Ptb1"/>
</dbReference>
<dbReference type="FunFam" id="1.50.10.20:FF:000009">
    <property type="entry name" value="Geranylgeranyl transferase type-2 subunit beta"/>
    <property type="match status" value="1"/>
</dbReference>
<reference evidence="10" key="1">
    <citation type="submission" date="2021-06" db="EMBL/GenBank/DDBJ databases">
        <authorList>
            <person name="Kallberg Y."/>
            <person name="Tangrot J."/>
            <person name="Rosling A."/>
        </authorList>
    </citation>
    <scope>NUCLEOTIDE SEQUENCE</scope>
    <source>
        <strain evidence="10">BR232B</strain>
    </source>
</reference>
<evidence type="ECO:0000256" key="6">
    <source>
        <dbReference type="ARBA" id="ARBA00022833"/>
    </source>
</evidence>
<feature type="domain" description="Prenyltransferase alpha-alpha toroid" evidence="9">
    <location>
        <begin position="11"/>
        <end position="309"/>
    </location>
</feature>
<dbReference type="CDD" id="cd02894">
    <property type="entry name" value="GGTase-II"/>
    <property type="match status" value="1"/>
</dbReference>
<comment type="similarity">
    <text evidence="1 8">Belongs to the protein prenyltransferase subunit beta family.</text>
</comment>
<evidence type="ECO:0000256" key="1">
    <source>
        <dbReference type="ARBA" id="ARBA00010497"/>
    </source>
</evidence>
<evidence type="ECO:0000259" key="9">
    <source>
        <dbReference type="Pfam" id="PF00432"/>
    </source>
</evidence>
<dbReference type="GO" id="GO:0046872">
    <property type="term" value="F:metal ion binding"/>
    <property type="evidence" value="ECO:0007669"/>
    <property type="project" value="UniProtKB-KW"/>
</dbReference>
<proteinExistence type="inferred from homology"/>
<evidence type="ECO:0000256" key="7">
    <source>
        <dbReference type="ARBA" id="ARBA00047658"/>
    </source>
</evidence>
<keyword evidence="5" id="KW-0677">Repeat</keyword>
<keyword evidence="3 8" id="KW-0808">Transferase</keyword>
<evidence type="ECO:0000313" key="11">
    <source>
        <dbReference type="Proteomes" id="UP000789739"/>
    </source>
</evidence>
<dbReference type="OrthoDB" id="5428259at2759"/>